<protein>
    <recommendedName>
        <fullName evidence="3">Peptidase M15C domain-containing protein</fullName>
    </recommendedName>
</protein>
<evidence type="ECO:0000313" key="4">
    <source>
        <dbReference type="EMBL" id="GHE19181.1"/>
    </source>
</evidence>
<feature type="domain" description="Peptidase M15C" evidence="3">
    <location>
        <begin position="162"/>
        <end position="233"/>
    </location>
</feature>
<gene>
    <name evidence="4" type="ORF">GCM10011376_37910</name>
</gene>
<sequence>MVAALLLVVALTAACTGSAQRTDVEPDAPTVQGSPDETAAEPVQPSADPTISPVPPDQWDAMVSVGMVRPGCPVQRRGQLRRIDIGFIDFDGTAQRGHLIVNRDTARSFVRIFTALFDARFPIASMTGVESFGGDTNASLRANNTSAYNCRRLDQINAPPLESPHANGRAVDINPVQNPWMDLRCDCWVPGKRNSARTPGPGKILPGDEVVRLFEAEGWIWQNIKVPDYMHFDTGYPSVPYERPARTTTP</sequence>
<comment type="caution">
    <text evidence="4">The sequence shown here is derived from an EMBL/GenBank/DDBJ whole genome shotgun (WGS) entry which is preliminary data.</text>
</comment>
<proteinExistence type="predicted"/>
<evidence type="ECO:0000259" key="3">
    <source>
        <dbReference type="Pfam" id="PF13539"/>
    </source>
</evidence>
<keyword evidence="2" id="KW-0732">Signal</keyword>
<dbReference type="RefSeq" id="WP_229856821.1">
    <property type="nucleotide sequence ID" value="NZ_BNAD01000019.1"/>
</dbReference>
<evidence type="ECO:0000313" key="5">
    <source>
        <dbReference type="Proteomes" id="UP000597341"/>
    </source>
</evidence>
<feature type="region of interest" description="Disordered" evidence="1">
    <location>
        <begin position="19"/>
        <end position="56"/>
    </location>
</feature>
<dbReference type="EMBL" id="BNAD01000019">
    <property type="protein sequence ID" value="GHE19181.1"/>
    <property type="molecule type" value="Genomic_DNA"/>
</dbReference>
<organism evidence="4 5">
    <name type="scientific">Nocardioides flavus</name>
    <name type="common">ex Wang et al. 2016</name>
    <dbReference type="NCBI Taxonomy" id="2058780"/>
    <lineage>
        <taxon>Bacteria</taxon>
        <taxon>Bacillati</taxon>
        <taxon>Actinomycetota</taxon>
        <taxon>Actinomycetes</taxon>
        <taxon>Propionibacteriales</taxon>
        <taxon>Nocardioidaceae</taxon>
        <taxon>Nocardioides</taxon>
    </lineage>
</organism>
<dbReference type="Gene3D" id="3.30.1380.10">
    <property type="match status" value="1"/>
</dbReference>
<feature type="chain" id="PRO_5046259269" description="Peptidase M15C domain-containing protein" evidence="2">
    <location>
        <begin position="22"/>
        <end position="250"/>
    </location>
</feature>
<dbReference type="InterPro" id="IPR009045">
    <property type="entry name" value="Zn_M74/Hedgehog-like"/>
</dbReference>
<evidence type="ECO:0000256" key="1">
    <source>
        <dbReference type="SAM" id="MobiDB-lite"/>
    </source>
</evidence>
<accession>A0ABQ3HNS7</accession>
<dbReference type="Pfam" id="PF13539">
    <property type="entry name" value="Peptidase_M15_4"/>
    <property type="match status" value="1"/>
</dbReference>
<reference evidence="5" key="1">
    <citation type="journal article" date="2019" name="Int. J. Syst. Evol. Microbiol.">
        <title>The Global Catalogue of Microorganisms (GCM) 10K type strain sequencing project: providing services to taxonomists for standard genome sequencing and annotation.</title>
        <authorList>
            <consortium name="The Broad Institute Genomics Platform"/>
            <consortium name="The Broad Institute Genome Sequencing Center for Infectious Disease"/>
            <person name="Wu L."/>
            <person name="Ma J."/>
        </authorList>
    </citation>
    <scope>NUCLEOTIDE SEQUENCE [LARGE SCALE GENOMIC DNA]</scope>
    <source>
        <strain evidence="5">CGMCC 1.12791</strain>
    </source>
</reference>
<dbReference type="InterPro" id="IPR039561">
    <property type="entry name" value="Peptidase_M15C"/>
</dbReference>
<dbReference type="Proteomes" id="UP000597341">
    <property type="component" value="Unassembled WGS sequence"/>
</dbReference>
<dbReference type="SUPFAM" id="SSF55166">
    <property type="entry name" value="Hedgehog/DD-peptidase"/>
    <property type="match status" value="1"/>
</dbReference>
<evidence type="ECO:0000256" key="2">
    <source>
        <dbReference type="SAM" id="SignalP"/>
    </source>
</evidence>
<keyword evidence="5" id="KW-1185">Reference proteome</keyword>
<feature type="signal peptide" evidence="2">
    <location>
        <begin position="1"/>
        <end position="21"/>
    </location>
</feature>
<name>A0ABQ3HNS7_9ACTN</name>